<dbReference type="EMBL" id="AAYH02000049">
    <property type="protein sequence ID" value="EDO51699.1"/>
    <property type="molecule type" value="Genomic_DNA"/>
</dbReference>
<name>A0ABC9N4Q5_BACUC</name>
<accession>A0ABC9N4Q5</accession>
<evidence type="ECO:0000313" key="2">
    <source>
        <dbReference type="Proteomes" id="UP000004110"/>
    </source>
</evidence>
<keyword evidence="2" id="KW-1185">Reference proteome</keyword>
<reference evidence="1" key="2">
    <citation type="submission" date="2013-11" db="EMBL/GenBank/DDBJ databases">
        <title>Draft genome sequence of Bacteroides uniformis (ATCC 8492).</title>
        <authorList>
            <person name="Sudarsanam P."/>
            <person name="Ley R."/>
            <person name="Guruge J."/>
            <person name="Turnbaugh P.J."/>
            <person name="Mahowald M."/>
            <person name="Liep D."/>
            <person name="Gordon J."/>
        </authorList>
    </citation>
    <scope>NUCLEOTIDE SEQUENCE</scope>
    <source>
        <strain evidence="1">ATCC 8492</strain>
    </source>
</reference>
<proteinExistence type="predicted"/>
<evidence type="ECO:0000313" key="1">
    <source>
        <dbReference type="EMBL" id="EDO51699.1"/>
    </source>
</evidence>
<sequence>MVLPSFWFQIIRYICNFNDKVIAISPINTLLNSKS</sequence>
<comment type="caution">
    <text evidence="1">The sequence shown here is derived from an EMBL/GenBank/DDBJ whole genome shotgun (WGS) entry which is preliminary data.</text>
</comment>
<organism evidence="1 2">
    <name type="scientific">Bacteroides uniformis (strain ATCC 8492 / DSM 6597 / CCUG 4942 / CIP 103695 / JCM 5828 / KCTC 5204 / NCTC 13054 / VPI 0061)</name>
    <dbReference type="NCBI Taxonomy" id="411479"/>
    <lineage>
        <taxon>Bacteria</taxon>
        <taxon>Pseudomonadati</taxon>
        <taxon>Bacteroidota</taxon>
        <taxon>Bacteroidia</taxon>
        <taxon>Bacteroidales</taxon>
        <taxon>Bacteroidaceae</taxon>
        <taxon>Bacteroides</taxon>
    </lineage>
</organism>
<gene>
    <name evidence="1" type="ORF">BACUNI_04247</name>
</gene>
<reference evidence="1" key="1">
    <citation type="submission" date="2007-06" db="EMBL/GenBank/DDBJ databases">
        <authorList>
            <person name="Fulton L."/>
            <person name="Clifton S."/>
            <person name="Fulton B."/>
            <person name="Xu J."/>
            <person name="Minx P."/>
            <person name="Pepin K.H."/>
            <person name="Johnson M."/>
            <person name="Thiruvilangam P."/>
            <person name="Bhonagiri V."/>
            <person name="Nash W.E."/>
            <person name="Mardis E.R."/>
            <person name="Wilson R.K."/>
        </authorList>
    </citation>
    <scope>NUCLEOTIDE SEQUENCE [LARGE SCALE GENOMIC DNA]</scope>
    <source>
        <strain evidence="1">ATCC 8492</strain>
    </source>
</reference>
<protein>
    <submittedName>
        <fullName evidence="1">Uncharacterized protein</fullName>
    </submittedName>
</protein>
<dbReference type="AlphaFoldDB" id="A0ABC9N4Q5"/>
<dbReference type="Proteomes" id="UP000004110">
    <property type="component" value="Unassembled WGS sequence"/>
</dbReference>